<dbReference type="EMBL" id="CADEAL010004447">
    <property type="protein sequence ID" value="CAB1459809.1"/>
    <property type="molecule type" value="Genomic_DNA"/>
</dbReference>
<comment type="caution">
    <text evidence="2">The sequence shown here is derived from an EMBL/GenBank/DDBJ whole genome shotgun (WGS) entry which is preliminary data.</text>
</comment>
<feature type="compositionally biased region" description="Polar residues" evidence="1">
    <location>
        <begin position="549"/>
        <end position="560"/>
    </location>
</feature>
<feature type="compositionally biased region" description="Low complexity" evidence="1">
    <location>
        <begin position="152"/>
        <end position="163"/>
    </location>
</feature>
<dbReference type="GO" id="GO:0007018">
    <property type="term" value="P:microtubule-based movement"/>
    <property type="evidence" value="ECO:0007669"/>
    <property type="project" value="InterPro"/>
</dbReference>
<evidence type="ECO:0008006" key="4">
    <source>
        <dbReference type="Google" id="ProtNLM"/>
    </source>
</evidence>
<dbReference type="PANTHER" id="PTHR21608:SF8">
    <property type="entry name" value="KINESIN-LIKE PROTEIN KIF26B"/>
    <property type="match status" value="1"/>
</dbReference>
<accession>A0A9N7ZF73</accession>
<feature type="compositionally biased region" description="Gly residues" evidence="1">
    <location>
        <begin position="716"/>
        <end position="733"/>
    </location>
</feature>
<protein>
    <recommendedName>
        <fullName evidence="4">Kinesin-like protein KIF26B</fullName>
    </recommendedName>
</protein>
<dbReference type="InterPro" id="IPR027640">
    <property type="entry name" value="Kinesin-like_fam"/>
</dbReference>
<feature type="compositionally biased region" description="Low complexity" evidence="1">
    <location>
        <begin position="561"/>
        <end position="583"/>
    </location>
</feature>
<evidence type="ECO:0000313" key="3">
    <source>
        <dbReference type="Proteomes" id="UP001153269"/>
    </source>
</evidence>
<organism evidence="2 3">
    <name type="scientific">Pleuronectes platessa</name>
    <name type="common">European plaice</name>
    <dbReference type="NCBI Taxonomy" id="8262"/>
    <lineage>
        <taxon>Eukaryota</taxon>
        <taxon>Metazoa</taxon>
        <taxon>Chordata</taxon>
        <taxon>Craniata</taxon>
        <taxon>Vertebrata</taxon>
        <taxon>Euteleostomi</taxon>
        <taxon>Actinopterygii</taxon>
        <taxon>Neopterygii</taxon>
        <taxon>Teleostei</taxon>
        <taxon>Neoteleostei</taxon>
        <taxon>Acanthomorphata</taxon>
        <taxon>Carangaria</taxon>
        <taxon>Pleuronectiformes</taxon>
        <taxon>Pleuronectoidei</taxon>
        <taxon>Pleuronectidae</taxon>
        <taxon>Pleuronectes</taxon>
    </lineage>
</organism>
<dbReference type="PANTHER" id="PTHR21608">
    <property type="entry name" value="KINESIN-LIKE PROTEIN CG14535"/>
    <property type="match status" value="1"/>
</dbReference>
<feature type="region of interest" description="Disordered" evidence="1">
    <location>
        <begin position="535"/>
        <end position="673"/>
    </location>
</feature>
<feature type="region of interest" description="Disordered" evidence="1">
    <location>
        <begin position="409"/>
        <end position="474"/>
    </location>
</feature>
<feature type="compositionally biased region" description="Polar residues" evidence="1">
    <location>
        <begin position="854"/>
        <end position="871"/>
    </location>
</feature>
<name>A0A9N7ZF73_PLEPL</name>
<feature type="compositionally biased region" description="Polar residues" evidence="1">
    <location>
        <begin position="760"/>
        <end position="773"/>
    </location>
</feature>
<dbReference type="AlphaFoldDB" id="A0A9N7ZF73"/>
<feature type="region of interest" description="Disordered" evidence="1">
    <location>
        <begin position="793"/>
        <end position="900"/>
    </location>
</feature>
<gene>
    <name evidence="2" type="ORF">PLEPLA_LOCUS47646</name>
</gene>
<sequence>MDTHKDASEPALSVGTVAPLSLGEDELVYTVVSGGQEEPDIAALMETGGLTSHPTSIISFNSEYGSVSAPTSGSQPFNLISGAAENGAVQNYALPTSLAVTSGVTEVVALAEVAMAKLRVEGEAMATVMSNCGSHMSSWVSDLSLGSDADQSLHSFSQSQSQQGEALADSDPSQSSGVEGLGDFKSCGSPRRGSLEGEVVQQENGSPKGNRDRLRKMPPSMAKTNIQILVGPSSLSPLKTTMSIHQCVTVKPMMIQEPTLLSSPTKMSLMKDTSKFNAPLLASISSEMSFDDPWLKRGMEERRSGESTCEVKPEKSEPNHVKCQGGAGAGDLQGFCKDGESSDAFVSSPDSFNKRVVDGCEMVAVVAQGEGLTMYSPDIHRTSSLPRGWHRLNRHDGLDNGIEYRNLGVTTSTPCSPRSTLDRRGSTGKQGFFSHRKGGIPPLPPIRKSSLDQRSRAASPLHQPSHGVPQIGSSVDDVGVSAARLRGSSIDSSRLFSAKLEQLANRTNSLGRAHTSHIGSHHYDCFSLERGESLRGGVRGDSTMPRSGRSLTRAGSVSSPTANTTNSGFSGSSGPSSAPQSPAKTSGQSKISAVNKLLMTSSPKTRSLSASSTKTLSFSTKSLSQTANRSSSLPPIGKPQSTVQVPVQQQGQQQGPSPGSWSTQSLSRSRGGSLAAKLPLRAVNGRISELLQGSAGSRSRNHAQGGGTDPAEERGVGGASGGGAGAGGGGDGGLGEEKAAVVQTLPSPYSKITAPRKPQRCSSGHASDNSSVLSGELPPAMGKTALFYHSGGSSGYESMLRDSSENTGSTSSAQDSLSEHSTVTTSSRRSSKSNKKSRSNTGLQRRRLIPALTLDSSTSSPTHRSTKQANTSSSSSSSSPGACWVDGPLGPPAPSNLRGATATTEGFEIKVYEIDDVERLQKRRDKGGSKESVYVNPKLRLLENRQQRISEVRAKYQCLKKELELTKQYLMLEPHKWTTEFELQQVYEVDSLEYLEALEMVTDKLETRVNFCKAHLMMVTCFDVSSRHR</sequence>
<feature type="compositionally biased region" description="Low complexity" evidence="1">
    <location>
        <begin position="604"/>
        <end position="626"/>
    </location>
</feature>
<feature type="region of interest" description="Disordered" evidence="1">
    <location>
        <begin position="691"/>
        <end position="777"/>
    </location>
</feature>
<reference evidence="2" key="1">
    <citation type="submission" date="2020-03" db="EMBL/GenBank/DDBJ databases">
        <authorList>
            <person name="Weist P."/>
        </authorList>
    </citation>
    <scope>NUCLEOTIDE SEQUENCE</scope>
</reference>
<dbReference type="GO" id="GO:0003777">
    <property type="term" value="F:microtubule motor activity"/>
    <property type="evidence" value="ECO:0007669"/>
    <property type="project" value="InterPro"/>
</dbReference>
<dbReference type="Proteomes" id="UP001153269">
    <property type="component" value="Unassembled WGS sequence"/>
</dbReference>
<evidence type="ECO:0000256" key="1">
    <source>
        <dbReference type="SAM" id="MobiDB-lite"/>
    </source>
</evidence>
<feature type="region of interest" description="Disordered" evidence="1">
    <location>
        <begin position="150"/>
        <end position="218"/>
    </location>
</feature>
<feature type="compositionally biased region" description="Polar residues" evidence="1">
    <location>
        <begin position="584"/>
        <end position="603"/>
    </location>
</feature>
<feature type="compositionally biased region" description="Low complexity" evidence="1">
    <location>
        <begin position="640"/>
        <end position="665"/>
    </location>
</feature>
<feature type="compositionally biased region" description="Polar residues" evidence="1">
    <location>
        <begin position="805"/>
        <end position="823"/>
    </location>
</feature>
<evidence type="ECO:0000313" key="2">
    <source>
        <dbReference type="EMBL" id="CAB1459809.1"/>
    </source>
</evidence>
<keyword evidence="3" id="KW-1185">Reference proteome</keyword>
<proteinExistence type="predicted"/>
<feature type="compositionally biased region" description="Polar residues" evidence="1">
    <location>
        <begin position="409"/>
        <end position="419"/>
    </location>
</feature>
<feature type="compositionally biased region" description="Basic residues" evidence="1">
    <location>
        <begin position="829"/>
        <end position="848"/>
    </location>
</feature>